<dbReference type="GO" id="GO:0070930">
    <property type="term" value="P:trans-translation-dependent protein tagging"/>
    <property type="evidence" value="ECO:0007669"/>
    <property type="project" value="TreeGrafter"/>
</dbReference>
<evidence type="ECO:0008006" key="5">
    <source>
        <dbReference type="Google" id="ProtNLM"/>
    </source>
</evidence>
<dbReference type="AlphaFoldDB" id="A0A382NIA1"/>
<dbReference type="GO" id="GO:0003723">
    <property type="term" value="F:RNA binding"/>
    <property type="evidence" value="ECO:0007669"/>
    <property type="project" value="UniProtKB-KW"/>
</dbReference>
<feature type="region of interest" description="Disordered" evidence="3">
    <location>
        <begin position="1"/>
        <end position="27"/>
    </location>
</feature>
<dbReference type="Gene3D" id="2.40.280.10">
    <property type="match status" value="1"/>
</dbReference>
<dbReference type="HAMAP" id="MF_00023">
    <property type="entry name" value="SmpB"/>
    <property type="match status" value="1"/>
</dbReference>
<dbReference type="PROSITE" id="PS01317">
    <property type="entry name" value="SSRP"/>
    <property type="match status" value="1"/>
</dbReference>
<evidence type="ECO:0000256" key="1">
    <source>
        <dbReference type="ARBA" id="ARBA00022490"/>
    </source>
</evidence>
<dbReference type="InterPro" id="IPR020081">
    <property type="entry name" value="SsrA-bd_prot_CS"/>
</dbReference>
<feature type="non-terminal residue" evidence="4">
    <location>
        <position position="1"/>
    </location>
</feature>
<dbReference type="GO" id="GO:0005829">
    <property type="term" value="C:cytosol"/>
    <property type="evidence" value="ECO:0007669"/>
    <property type="project" value="TreeGrafter"/>
</dbReference>
<dbReference type="CDD" id="cd09294">
    <property type="entry name" value="SmpB"/>
    <property type="match status" value="1"/>
</dbReference>
<reference evidence="4" key="1">
    <citation type="submission" date="2018-05" db="EMBL/GenBank/DDBJ databases">
        <authorList>
            <person name="Lanie J.A."/>
            <person name="Ng W.-L."/>
            <person name="Kazmierczak K.M."/>
            <person name="Andrzejewski T.M."/>
            <person name="Davidsen T.M."/>
            <person name="Wayne K.J."/>
            <person name="Tettelin H."/>
            <person name="Glass J.I."/>
            <person name="Rusch D."/>
            <person name="Podicherti R."/>
            <person name="Tsui H.-C.T."/>
            <person name="Winkler M.E."/>
        </authorList>
    </citation>
    <scope>NUCLEOTIDE SEQUENCE</scope>
</reference>
<evidence type="ECO:0000256" key="2">
    <source>
        <dbReference type="ARBA" id="ARBA00022884"/>
    </source>
</evidence>
<accession>A0A382NIA1</accession>
<dbReference type="EMBL" id="UINC01099774">
    <property type="protein sequence ID" value="SVC59301.1"/>
    <property type="molecule type" value="Genomic_DNA"/>
</dbReference>
<dbReference type="PANTHER" id="PTHR30308">
    <property type="entry name" value="TMRNA-BINDING COMPONENT OF TRANS-TRANSLATION TAGGING COMPLEX"/>
    <property type="match status" value="1"/>
</dbReference>
<organism evidence="4">
    <name type="scientific">marine metagenome</name>
    <dbReference type="NCBI Taxonomy" id="408172"/>
    <lineage>
        <taxon>unclassified sequences</taxon>
        <taxon>metagenomes</taxon>
        <taxon>ecological metagenomes</taxon>
    </lineage>
</organism>
<keyword evidence="2" id="KW-0694">RNA-binding</keyword>
<dbReference type="NCBIfam" id="TIGR00086">
    <property type="entry name" value="smpB"/>
    <property type="match status" value="1"/>
</dbReference>
<gene>
    <name evidence="4" type="ORF">METZ01_LOCUS312155</name>
</gene>
<feature type="compositionally biased region" description="Basic and acidic residues" evidence="3">
    <location>
        <begin position="15"/>
        <end position="27"/>
    </location>
</feature>
<dbReference type="PANTHER" id="PTHR30308:SF2">
    <property type="entry name" value="SSRA-BINDING PROTEIN"/>
    <property type="match status" value="1"/>
</dbReference>
<protein>
    <recommendedName>
        <fullName evidence="5">SsrA-binding protein</fullName>
    </recommendedName>
</protein>
<dbReference type="SUPFAM" id="SSF74982">
    <property type="entry name" value="Small protein B (SmpB)"/>
    <property type="match status" value="1"/>
</dbReference>
<proteinExistence type="inferred from homology"/>
<dbReference type="NCBIfam" id="NF003843">
    <property type="entry name" value="PRK05422.1"/>
    <property type="match status" value="1"/>
</dbReference>
<dbReference type="InterPro" id="IPR000037">
    <property type="entry name" value="SsrA-bd_prot"/>
</dbReference>
<dbReference type="Pfam" id="PF01668">
    <property type="entry name" value="SmpB"/>
    <property type="match status" value="1"/>
</dbReference>
<sequence>VAKKRASTPTVPANKKADQQKPAAKDFRPVASNRRAHFNYEILDRYEAGLLLTGTEIKSIRAGKIDLSDAYARVNDGEMWLHNAYIAPYDPASLNNHEPKRNRKLLLHRAEILEMAAAAAERGLTIVALRVYIKHHVAKVELGMARGKRQYDKRRAIIDRDMDREARRAMGANRE</sequence>
<name>A0A382NIA1_9ZZZZ</name>
<keyword evidence="1" id="KW-0963">Cytoplasm</keyword>
<evidence type="ECO:0000313" key="4">
    <source>
        <dbReference type="EMBL" id="SVC59301.1"/>
    </source>
</evidence>
<evidence type="ECO:0000256" key="3">
    <source>
        <dbReference type="SAM" id="MobiDB-lite"/>
    </source>
</evidence>
<dbReference type="InterPro" id="IPR023620">
    <property type="entry name" value="SmpB"/>
</dbReference>